<dbReference type="AlphaFoldDB" id="A0A6B0HR27"/>
<dbReference type="RefSeq" id="WP_160659337.1">
    <property type="nucleotide sequence ID" value="NZ_QBIU01000001.1"/>
</dbReference>
<evidence type="ECO:0000313" key="1">
    <source>
        <dbReference type="EMBL" id="MWV69879.1"/>
    </source>
</evidence>
<evidence type="ECO:0000313" key="2">
    <source>
        <dbReference type="Proteomes" id="UP000477070"/>
    </source>
</evidence>
<name>A0A6B0HR27_9HELI</name>
<dbReference type="EMBL" id="QBIU01000001">
    <property type="protein sequence ID" value="MWV69879.1"/>
    <property type="molecule type" value="Genomic_DNA"/>
</dbReference>
<proteinExistence type="predicted"/>
<organism evidence="1 2">
    <name type="scientific">Helicobacter saguini</name>
    <dbReference type="NCBI Taxonomy" id="1548018"/>
    <lineage>
        <taxon>Bacteria</taxon>
        <taxon>Pseudomonadati</taxon>
        <taxon>Campylobacterota</taxon>
        <taxon>Epsilonproteobacteria</taxon>
        <taxon>Campylobacterales</taxon>
        <taxon>Helicobacteraceae</taxon>
        <taxon>Helicobacter</taxon>
    </lineage>
</organism>
<protein>
    <submittedName>
        <fullName evidence="1">Uncharacterized protein</fullName>
    </submittedName>
</protein>
<dbReference type="Proteomes" id="UP000477070">
    <property type="component" value="Unassembled WGS sequence"/>
</dbReference>
<gene>
    <name evidence="1" type="ORF">DCO61_07665</name>
</gene>
<sequence length="53" mass="6205">MPTRKDFIESIESKKPKKARLIVPIINANYFKQICFVMLPNRILIELVSLKES</sequence>
<accession>A0A6B0HR27</accession>
<reference evidence="1 2" key="1">
    <citation type="submission" date="2019-12" db="EMBL/GenBank/DDBJ databases">
        <title>Multi-Generational Helicobacter saguini Isolates.</title>
        <authorList>
            <person name="Mannion A."/>
            <person name="Shen Z."/>
            <person name="Fox J.G."/>
        </authorList>
    </citation>
    <scope>NUCLEOTIDE SEQUENCE [LARGE SCALE GENOMIC DNA]</scope>
    <source>
        <strain evidence="2">16-048 (F4)</strain>
    </source>
</reference>
<comment type="caution">
    <text evidence="1">The sequence shown here is derived from an EMBL/GenBank/DDBJ whole genome shotgun (WGS) entry which is preliminary data.</text>
</comment>